<dbReference type="InterPro" id="IPR022385">
    <property type="entry name" value="Rhs_assc_core"/>
</dbReference>
<dbReference type="KEGG" id="chih:GWR21_00070"/>
<dbReference type="AlphaFoldDB" id="A0A6B9Z740"/>
<name>A0A6B9Z740_9BACT</name>
<dbReference type="Proteomes" id="UP000476411">
    <property type="component" value="Chromosome"/>
</dbReference>
<accession>A0A6B9Z740</accession>
<proteinExistence type="predicted"/>
<protein>
    <recommendedName>
        <fullName evidence="4">RHS repeat-associated core domain-containing protein</fullName>
    </recommendedName>
</protein>
<evidence type="ECO:0008006" key="4">
    <source>
        <dbReference type="Google" id="ProtNLM"/>
    </source>
</evidence>
<evidence type="ECO:0000313" key="2">
    <source>
        <dbReference type="EMBL" id="QHS58046.1"/>
    </source>
</evidence>
<gene>
    <name evidence="1" type="ORF">GWR21_00070</name>
    <name evidence="2" type="ORF">GWR21_00100</name>
</gene>
<keyword evidence="3" id="KW-1185">Reference proteome</keyword>
<dbReference type="Gene3D" id="2.180.10.10">
    <property type="entry name" value="RHS repeat-associated core"/>
    <property type="match status" value="1"/>
</dbReference>
<evidence type="ECO:0000313" key="1">
    <source>
        <dbReference type="EMBL" id="QHS58040.1"/>
    </source>
</evidence>
<sequence>MGEYRYGFNGQEKSSEINGEGNSYTAQFWEYDPRIGRRWNVDPVDLHFQSVYSCLDNNPISYIDPDGLYSTKERAEKMRQRAIDGGRDVGEVFYREKQKDYVFNELKVEARDGEMIAKFKTHSDSRYFGSFFQRVGDFLSDVNPIESAEIYVGVLAKTELSLLRKYNIKIGDENFFKEAIDAKMVIPFGGGQGKLAFKNGKFEWGASLVTAEQSYANVKYRNVDVRVMPFNRKSIGGDYDPGARVLYTFAKSTLVVPVFDVPVPIGEGKLQADFQTHFSKTTIGARAAAETFALPTLNKEMPNGVKIEGNGGIRFVLKVPDLFKN</sequence>
<dbReference type="NCBIfam" id="TIGR03696">
    <property type="entry name" value="Rhs_assc_core"/>
    <property type="match status" value="1"/>
</dbReference>
<organism evidence="1 3">
    <name type="scientific">Chitinophaga agri</name>
    <dbReference type="NCBI Taxonomy" id="2703787"/>
    <lineage>
        <taxon>Bacteria</taxon>
        <taxon>Pseudomonadati</taxon>
        <taxon>Bacteroidota</taxon>
        <taxon>Chitinophagia</taxon>
        <taxon>Chitinophagales</taxon>
        <taxon>Chitinophagaceae</taxon>
        <taxon>Chitinophaga</taxon>
    </lineage>
</organism>
<dbReference type="RefSeq" id="WP_162329750.1">
    <property type="nucleotide sequence ID" value="NZ_CP048113.1"/>
</dbReference>
<evidence type="ECO:0000313" key="3">
    <source>
        <dbReference type="Proteomes" id="UP000476411"/>
    </source>
</evidence>
<reference evidence="1 3" key="1">
    <citation type="submission" date="2020-01" db="EMBL/GenBank/DDBJ databases">
        <title>Complete genome sequence of Chitinophaga sp. H33E-04 isolated from quinoa roots.</title>
        <authorList>
            <person name="Weon H.-Y."/>
            <person name="Lee S.A."/>
        </authorList>
    </citation>
    <scope>NUCLEOTIDE SEQUENCE [LARGE SCALE GENOMIC DNA]</scope>
    <source>
        <strain evidence="1 3">H33E-04</strain>
    </source>
</reference>
<dbReference type="KEGG" id="chih:GWR21_00100"/>
<dbReference type="EMBL" id="CP048113">
    <property type="protein sequence ID" value="QHS58040.1"/>
    <property type="molecule type" value="Genomic_DNA"/>
</dbReference>
<dbReference type="EMBL" id="CP048113">
    <property type="protein sequence ID" value="QHS58046.1"/>
    <property type="molecule type" value="Genomic_DNA"/>
</dbReference>